<keyword evidence="3" id="KW-1185">Reference proteome</keyword>
<evidence type="ECO:0008006" key="4">
    <source>
        <dbReference type="Google" id="ProtNLM"/>
    </source>
</evidence>
<reference evidence="2" key="1">
    <citation type="submission" date="2021-12" db="EMBL/GenBank/DDBJ databases">
        <authorList>
            <person name="Rodrigo-Torres L."/>
            <person name="Arahal R. D."/>
            <person name="Lucena T."/>
        </authorList>
    </citation>
    <scope>NUCLEOTIDE SEQUENCE</scope>
    <source>
        <strain evidence="2">CECT 8267</strain>
    </source>
</reference>
<accession>A0ABM9AD64</accession>
<sequence length="146" mass="15798">MTTLMVRVLILSAAVIFSPAFAEENTGVLTLDITGANPNKGQIIISVYDTEESFLKAALRTVTLPVDDKGGAEFKIADLAFATYSVSAIYDEDSNNELNTNFIGIPKELIGFSNNARGRFGPPSYQETSFPFDQAKTVPIALSKIK</sequence>
<dbReference type="EMBL" id="CAKLPX010000001">
    <property type="protein sequence ID" value="CAH0991139.1"/>
    <property type="molecule type" value="Genomic_DNA"/>
</dbReference>
<protein>
    <recommendedName>
        <fullName evidence="4">DUF2141 domain-containing protein</fullName>
    </recommendedName>
</protein>
<evidence type="ECO:0000313" key="3">
    <source>
        <dbReference type="Proteomes" id="UP000838100"/>
    </source>
</evidence>
<feature type="chain" id="PRO_5046137745" description="DUF2141 domain-containing protein" evidence="1">
    <location>
        <begin position="23"/>
        <end position="146"/>
    </location>
</feature>
<organism evidence="2 3">
    <name type="scientific">Sinobacterium norvegicum</name>
    <dbReference type="NCBI Taxonomy" id="1641715"/>
    <lineage>
        <taxon>Bacteria</taxon>
        <taxon>Pseudomonadati</taxon>
        <taxon>Pseudomonadota</taxon>
        <taxon>Gammaproteobacteria</taxon>
        <taxon>Cellvibrionales</taxon>
        <taxon>Spongiibacteraceae</taxon>
        <taxon>Sinobacterium</taxon>
    </lineage>
</organism>
<evidence type="ECO:0000256" key="1">
    <source>
        <dbReference type="SAM" id="SignalP"/>
    </source>
</evidence>
<dbReference type="Proteomes" id="UP000838100">
    <property type="component" value="Unassembled WGS sequence"/>
</dbReference>
<dbReference type="RefSeq" id="WP_237443795.1">
    <property type="nucleotide sequence ID" value="NZ_CAKLPX010000001.1"/>
</dbReference>
<dbReference type="Pfam" id="PF09912">
    <property type="entry name" value="DUF2141"/>
    <property type="match status" value="1"/>
</dbReference>
<comment type="caution">
    <text evidence="2">The sequence shown here is derived from an EMBL/GenBank/DDBJ whole genome shotgun (WGS) entry which is preliminary data.</text>
</comment>
<evidence type="ECO:0000313" key="2">
    <source>
        <dbReference type="EMBL" id="CAH0991139.1"/>
    </source>
</evidence>
<keyword evidence="1" id="KW-0732">Signal</keyword>
<feature type="signal peptide" evidence="1">
    <location>
        <begin position="1"/>
        <end position="22"/>
    </location>
</feature>
<name>A0ABM9AD64_9GAMM</name>
<gene>
    <name evidence="2" type="ORF">SIN8267_01241</name>
</gene>
<dbReference type="InterPro" id="IPR018673">
    <property type="entry name" value="DUF2141"/>
</dbReference>
<proteinExistence type="predicted"/>